<feature type="binding site" evidence="4">
    <location>
        <position position="144"/>
    </location>
    <ligand>
        <name>Zn(2+)</name>
        <dbReference type="ChEBI" id="CHEBI:29105"/>
    </ligand>
</feature>
<organism evidence="6 7">
    <name type="scientific">Halalkalibacter alkaliphilus</name>
    <dbReference type="NCBI Taxonomy" id="2917993"/>
    <lineage>
        <taxon>Bacteria</taxon>
        <taxon>Bacillati</taxon>
        <taxon>Bacillota</taxon>
        <taxon>Bacilli</taxon>
        <taxon>Bacillales</taxon>
        <taxon>Bacillaceae</taxon>
        <taxon>Halalkalibacter</taxon>
    </lineage>
</organism>
<dbReference type="InterPro" id="IPR026591">
    <property type="entry name" value="Sirtuin_cat_small_dom_sf"/>
</dbReference>
<dbReference type="GO" id="GO:0017136">
    <property type="term" value="F:histone deacetylase activity, NAD-dependent"/>
    <property type="evidence" value="ECO:0007669"/>
    <property type="project" value="TreeGrafter"/>
</dbReference>
<reference evidence="6" key="1">
    <citation type="submission" date="2022-02" db="EMBL/GenBank/DDBJ databases">
        <title>Halalkalibacter sp. nov. isolated from Lonar Lake, India.</title>
        <authorList>
            <person name="Joshi A."/>
            <person name="Thite S."/>
            <person name="Lodha T."/>
        </authorList>
    </citation>
    <scope>NUCLEOTIDE SEQUENCE</scope>
    <source>
        <strain evidence="6">MEB205</strain>
    </source>
</reference>
<evidence type="ECO:0000256" key="4">
    <source>
        <dbReference type="PROSITE-ProRule" id="PRU00236"/>
    </source>
</evidence>
<dbReference type="GO" id="GO:0046872">
    <property type="term" value="F:metal ion binding"/>
    <property type="evidence" value="ECO:0007669"/>
    <property type="project" value="UniProtKB-KW"/>
</dbReference>
<keyword evidence="4" id="KW-0862">Zinc</keyword>
<evidence type="ECO:0000259" key="5">
    <source>
        <dbReference type="PROSITE" id="PS50305"/>
    </source>
</evidence>
<feature type="active site" description="Proton acceptor" evidence="4">
    <location>
        <position position="118"/>
    </location>
</feature>
<dbReference type="NCBIfam" id="NF001753">
    <property type="entry name" value="PRK00481.1-3"/>
    <property type="match status" value="1"/>
</dbReference>
<dbReference type="InterPro" id="IPR026590">
    <property type="entry name" value="Ssirtuin_cat_dom"/>
</dbReference>
<dbReference type="AlphaFoldDB" id="A0A9X2CVI6"/>
<dbReference type="PANTHER" id="PTHR11085">
    <property type="entry name" value="NAD-DEPENDENT PROTEIN DEACYLASE SIRTUIN-5, MITOCHONDRIAL-RELATED"/>
    <property type="match status" value="1"/>
</dbReference>
<dbReference type="PROSITE" id="PS50305">
    <property type="entry name" value="SIRTUIN"/>
    <property type="match status" value="1"/>
</dbReference>
<keyword evidence="3" id="KW-0520">NAD</keyword>
<gene>
    <name evidence="6" type="ORF">MF646_15950</name>
</gene>
<comment type="caution">
    <text evidence="6">The sequence shown here is derived from an EMBL/GenBank/DDBJ whole genome shotgun (WGS) entry which is preliminary data.</text>
</comment>
<feature type="binding site" evidence="4">
    <location>
        <position position="126"/>
    </location>
    <ligand>
        <name>Zn(2+)</name>
        <dbReference type="ChEBI" id="CHEBI:29105"/>
    </ligand>
</feature>
<dbReference type="InterPro" id="IPR029035">
    <property type="entry name" value="DHS-like_NAD/FAD-binding_dom"/>
</dbReference>
<name>A0A9X2CVI6_9BACI</name>
<dbReference type="InterPro" id="IPR003000">
    <property type="entry name" value="Sirtuin"/>
</dbReference>
<protein>
    <recommendedName>
        <fullName evidence="1">protein acetyllysine N-acetyltransferase</fullName>
        <ecNumber evidence="1">2.3.1.286</ecNumber>
    </recommendedName>
</protein>
<dbReference type="Gene3D" id="3.30.1600.10">
    <property type="entry name" value="SIR2/SIRT2 'Small Domain"/>
    <property type="match status" value="1"/>
</dbReference>
<feature type="binding site" evidence="4">
    <location>
        <position position="147"/>
    </location>
    <ligand>
        <name>Zn(2+)</name>
        <dbReference type="ChEBI" id="CHEBI:29105"/>
    </ligand>
</feature>
<keyword evidence="7" id="KW-1185">Reference proteome</keyword>
<dbReference type="Proteomes" id="UP001139150">
    <property type="component" value="Unassembled WGS sequence"/>
</dbReference>
<dbReference type="EC" id="2.3.1.286" evidence="1"/>
<proteinExistence type="predicted"/>
<accession>A0A9X2CVI6</accession>
<dbReference type="GO" id="GO:0070403">
    <property type="term" value="F:NAD+ binding"/>
    <property type="evidence" value="ECO:0007669"/>
    <property type="project" value="InterPro"/>
</dbReference>
<evidence type="ECO:0000313" key="7">
    <source>
        <dbReference type="Proteomes" id="UP001139150"/>
    </source>
</evidence>
<evidence type="ECO:0000256" key="3">
    <source>
        <dbReference type="ARBA" id="ARBA00023027"/>
    </source>
</evidence>
<keyword evidence="2" id="KW-0808">Transferase</keyword>
<feature type="domain" description="Deacetylase sirtuin-type" evidence="5">
    <location>
        <begin position="1"/>
        <end position="237"/>
    </location>
</feature>
<keyword evidence="4" id="KW-0479">Metal-binding</keyword>
<dbReference type="Pfam" id="PF02146">
    <property type="entry name" value="SIR2"/>
    <property type="match status" value="1"/>
</dbReference>
<dbReference type="Gene3D" id="3.40.50.1220">
    <property type="entry name" value="TPP-binding domain"/>
    <property type="match status" value="1"/>
</dbReference>
<evidence type="ECO:0000256" key="1">
    <source>
        <dbReference type="ARBA" id="ARBA00012928"/>
    </source>
</evidence>
<sequence>MPKWVNLVQVLRTSSHTVVFTGAGMSTESGIPDFRSKSGWWRNVDPRTVATVEALENQYSLFHQFYCARMHALEGIKPHEGHKILAEWEKRSLVHLTVTQNVDGLHQQAGSKNVAELHGSISNVRCQACGKEGTKQQFIDGETCNNCNGKLRPNVVLFGEALPQAAWERSFQQIRKADVVIVIGTSLEVYPANELPFLTNGQTVLINMEEVDSNFDILIQGKAKDILNGVNDLLQLH</sequence>
<dbReference type="InterPro" id="IPR050134">
    <property type="entry name" value="NAD-dep_sirtuin_deacylases"/>
</dbReference>
<evidence type="ECO:0000256" key="2">
    <source>
        <dbReference type="ARBA" id="ARBA00022679"/>
    </source>
</evidence>
<feature type="binding site" evidence="4">
    <location>
        <position position="129"/>
    </location>
    <ligand>
        <name>Zn(2+)</name>
        <dbReference type="ChEBI" id="CHEBI:29105"/>
    </ligand>
</feature>
<dbReference type="EMBL" id="JAKRYL010000017">
    <property type="protein sequence ID" value="MCL7748619.1"/>
    <property type="molecule type" value="Genomic_DNA"/>
</dbReference>
<dbReference type="PANTHER" id="PTHR11085:SF10">
    <property type="entry name" value="NAD-DEPENDENT PROTEIN DEACYLASE SIRTUIN-5, MITOCHONDRIAL-RELATED"/>
    <property type="match status" value="1"/>
</dbReference>
<evidence type="ECO:0000313" key="6">
    <source>
        <dbReference type="EMBL" id="MCL7748619.1"/>
    </source>
</evidence>
<dbReference type="SUPFAM" id="SSF52467">
    <property type="entry name" value="DHS-like NAD/FAD-binding domain"/>
    <property type="match status" value="1"/>
</dbReference>